<dbReference type="InterPro" id="IPR029308">
    <property type="entry name" value="FANCI_S1"/>
</dbReference>
<accession>A0A210PPP4</accession>
<gene>
    <name evidence="8" type="ORF">KP79_PYT17773</name>
</gene>
<dbReference type="SUPFAM" id="SSF48371">
    <property type="entry name" value="ARM repeat"/>
    <property type="match status" value="1"/>
</dbReference>
<evidence type="ECO:0000256" key="1">
    <source>
        <dbReference type="SAM" id="MobiDB-lite"/>
    </source>
</evidence>
<dbReference type="Proteomes" id="UP000242188">
    <property type="component" value="Unassembled WGS sequence"/>
</dbReference>
<feature type="compositionally biased region" description="Acidic residues" evidence="1">
    <location>
        <begin position="1309"/>
        <end position="1323"/>
    </location>
</feature>
<dbReference type="GO" id="GO:0070182">
    <property type="term" value="F:DNA polymerase binding"/>
    <property type="evidence" value="ECO:0007669"/>
    <property type="project" value="TreeGrafter"/>
</dbReference>
<feature type="domain" description="FANCI solenoid 1" evidence="2">
    <location>
        <begin position="64"/>
        <end position="281"/>
    </location>
</feature>
<feature type="domain" description="FANCI solenoid 2" evidence="3">
    <location>
        <begin position="379"/>
        <end position="542"/>
    </location>
</feature>
<keyword evidence="9" id="KW-1185">Reference proteome</keyword>
<dbReference type="Pfam" id="PF14676">
    <property type="entry name" value="FANCI_S2"/>
    <property type="match status" value="1"/>
</dbReference>
<proteinExistence type="predicted"/>
<dbReference type="Pfam" id="PF14680">
    <property type="entry name" value="FANCI_HD2"/>
    <property type="match status" value="1"/>
</dbReference>
<reference evidence="8 9" key="1">
    <citation type="journal article" date="2017" name="Nat. Ecol. Evol.">
        <title>Scallop genome provides insights into evolution of bilaterian karyotype and development.</title>
        <authorList>
            <person name="Wang S."/>
            <person name="Zhang J."/>
            <person name="Jiao W."/>
            <person name="Li J."/>
            <person name="Xun X."/>
            <person name="Sun Y."/>
            <person name="Guo X."/>
            <person name="Huan P."/>
            <person name="Dong B."/>
            <person name="Zhang L."/>
            <person name="Hu X."/>
            <person name="Sun X."/>
            <person name="Wang J."/>
            <person name="Zhao C."/>
            <person name="Wang Y."/>
            <person name="Wang D."/>
            <person name="Huang X."/>
            <person name="Wang R."/>
            <person name="Lv J."/>
            <person name="Li Y."/>
            <person name="Zhang Z."/>
            <person name="Liu B."/>
            <person name="Lu W."/>
            <person name="Hui Y."/>
            <person name="Liang J."/>
            <person name="Zhou Z."/>
            <person name="Hou R."/>
            <person name="Li X."/>
            <person name="Liu Y."/>
            <person name="Li H."/>
            <person name="Ning X."/>
            <person name="Lin Y."/>
            <person name="Zhao L."/>
            <person name="Xing Q."/>
            <person name="Dou J."/>
            <person name="Li Y."/>
            <person name="Mao J."/>
            <person name="Guo H."/>
            <person name="Dou H."/>
            <person name="Li T."/>
            <person name="Mu C."/>
            <person name="Jiang W."/>
            <person name="Fu Q."/>
            <person name="Fu X."/>
            <person name="Miao Y."/>
            <person name="Liu J."/>
            <person name="Yu Q."/>
            <person name="Li R."/>
            <person name="Liao H."/>
            <person name="Li X."/>
            <person name="Kong Y."/>
            <person name="Jiang Z."/>
            <person name="Chourrout D."/>
            <person name="Li R."/>
            <person name="Bao Z."/>
        </authorList>
    </citation>
    <scope>NUCLEOTIDE SEQUENCE [LARGE SCALE GENOMIC DNA]</scope>
    <source>
        <strain evidence="8 9">PY_sf001</strain>
    </source>
</reference>
<dbReference type="Pfam" id="PF14679">
    <property type="entry name" value="FANCI_HD1"/>
    <property type="match status" value="1"/>
</dbReference>
<feature type="region of interest" description="Disordered" evidence="1">
    <location>
        <begin position="1301"/>
        <end position="1372"/>
    </location>
</feature>
<dbReference type="OrthoDB" id="195089at2759"/>
<evidence type="ECO:0000259" key="4">
    <source>
        <dbReference type="Pfam" id="PF14677"/>
    </source>
</evidence>
<feature type="domain" description="FANCI helical" evidence="7">
    <location>
        <begin position="557"/>
        <end position="788"/>
    </location>
</feature>
<dbReference type="Pfam" id="PF14678">
    <property type="entry name" value="FANCI_S4"/>
    <property type="match status" value="1"/>
</dbReference>
<dbReference type="InterPro" id="IPR029312">
    <property type="entry name" value="FANCI_HD2"/>
</dbReference>
<dbReference type="STRING" id="6573.A0A210PPP4"/>
<feature type="domain" description="FANCI solenoid 3" evidence="4">
    <location>
        <begin position="811"/>
        <end position="1029"/>
    </location>
</feature>
<protein>
    <submittedName>
        <fullName evidence="8">Fanconi anemia group I protein-like</fullName>
    </submittedName>
</protein>
<feature type="compositionally biased region" description="Basic residues" evidence="1">
    <location>
        <begin position="1361"/>
        <end position="1372"/>
    </location>
</feature>
<organism evidence="8 9">
    <name type="scientific">Mizuhopecten yessoensis</name>
    <name type="common">Japanese scallop</name>
    <name type="synonym">Patinopecten yessoensis</name>
    <dbReference type="NCBI Taxonomy" id="6573"/>
    <lineage>
        <taxon>Eukaryota</taxon>
        <taxon>Metazoa</taxon>
        <taxon>Spiralia</taxon>
        <taxon>Lophotrochozoa</taxon>
        <taxon>Mollusca</taxon>
        <taxon>Bivalvia</taxon>
        <taxon>Autobranchia</taxon>
        <taxon>Pteriomorphia</taxon>
        <taxon>Pectinida</taxon>
        <taxon>Pectinoidea</taxon>
        <taxon>Pectinidae</taxon>
        <taxon>Mizuhopecten</taxon>
    </lineage>
</organism>
<dbReference type="InterPro" id="IPR016024">
    <property type="entry name" value="ARM-type_fold"/>
</dbReference>
<comment type="caution">
    <text evidence="8">The sequence shown here is derived from an EMBL/GenBank/DDBJ whole genome shotgun (WGS) entry which is preliminary data.</text>
</comment>
<evidence type="ECO:0000259" key="6">
    <source>
        <dbReference type="Pfam" id="PF14679"/>
    </source>
</evidence>
<evidence type="ECO:0000259" key="2">
    <source>
        <dbReference type="Pfam" id="PF14675"/>
    </source>
</evidence>
<dbReference type="GO" id="GO:0006281">
    <property type="term" value="P:DNA repair"/>
    <property type="evidence" value="ECO:0007669"/>
    <property type="project" value="InterPro"/>
</dbReference>
<dbReference type="InterPro" id="IPR029314">
    <property type="entry name" value="FANCI_S4"/>
</dbReference>
<dbReference type="InterPro" id="IPR029313">
    <property type="entry name" value="FANCI_S3"/>
</dbReference>
<dbReference type="PANTHER" id="PTHR21818">
    <property type="entry name" value="BC025462 PROTEIN"/>
    <property type="match status" value="1"/>
</dbReference>
<sequence>MEKKLIKLCEDGQSNELAKTVQEIPNQELNQMVENRALRGKGEVLPLLQAILQGISATEPRNVKKCVSVYTHCINLLERNEMSNKDASNVVGLLMLEVDGLPGTALTELSSLFIDLVKNGQAQCGKGLELLPKLLSALANEETVIYGDNSMSGTEFKGHILNSLCACRWNAQSVIHLAGMFKDVIMTLDELKFVMEKMLRMLKELEHADLPALVYQLLLLSVKGHQRLVIEGITNFFIEQDKHLRGKSPNELSEDLMEDDNEETVRHIEGTIILHVSFATKLDHNLGKEFIKFLKSQQQGCTTQVLAPFNLALALSLSCIHRFEDQVFDFLKVTILKSFKDCDKQDQSAWVREVVPQSCRIQDLVLETVQNSVYGWDHVIHGLVQLGFVLMDSFGPKAAAFGRLEDTTNVPSNTPSHRACQLGSKILLHTFKAHEMVRVDILEHIFNRVVTKATSPVSHYLELLASTVMSAPQILLESTPKVREMFDYLSFLTPTSAEGLLKAIQPLLKFSMSLKDALILVLRKAMFSRQLDSRKIGVNGFLMILKHFRVLGGLQPSQASQSVSSSQIQVDVHARYNPSSNEALCLEIMGNLRRVLTQQADVRLVFYEGIYRVLCRNSQLQGPILDILLSQLKKYYEPSEDVNPPMKLDMCICAQGDQVYLQEPLAHLLGCVQLSLLKISDIRRQQTEDEPEDETHILAVKSELEDMLESITRRMVKSEMEDFELDKAADFSLGNSVGVKNNIFAILVLGTYEVLMEYTFLAGQFSMNSIGEVLELYENYHKLGSVLKEKANAAAGKKGKGPVGKAPRSMMSLDCVTAILDAIIKDSAPSHQESVQALRDNMDFRKYVMGVALQRIQQIQDKGICDGLEAGDSNKIRQLVCSLGSAFLKHYSENQKPEEEGKRNRSKGICGQCLEGLVSIMTILTQQHKDQLAICLCNILGAQDPDNHQEVIYSNIKKFQRLVMNLLSVEEDDHNWKEVAHLLTIIQLLCRELTSTNGQFEKVLDWIHKICTEKAIDDLSTCKLLFGMLLEMTQQRKSCPPYLRDISQDIHTQLGDIDQDVEVEDRTHHASVTARTAAPTILLLVLQQVERELDDTEWAIARIKANILSETPNDDADDLTQREGHEKSICSRVGILVTAFHELIQSAVPVGVCVEAMIKQATRLFGTLTLLVKYYLAMYAQKAHHVTARFEKLIKLTGTHLTQHCYAMITYIQTSESEHIQHTVEKHGKKDKKKASAAAQAGRAKVMKQSRTIPNLIFAIETFEKFLIQLSKKSKINLMEHIKISTSRDFRINTAAVQEVMAEVSGSDSEGEDSNGNAEDDTVVSDNGSKHSSSEEDQENQEPANKRPCLDQPAIAAKTNKLVKNKKMAIKK</sequence>
<evidence type="ECO:0000259" key="3">
    <source>
        <dbReference type="Pfam" id="PF14676"/>
    </source>
</evidence>
<name>A0A210PPP4_MIZYE</name>
<dbReference type="EMBL" id="NEDP02005567">
    <property type="protein sequence ID" value="OWF38448.1"/>
    <property type="molecule type" value="Genomic_DNA"/>
</dbReference>
<dbReference type="InterPro" id="IPR029310">
    <property type="entry name" value="FANCI_HD1"/>
</dbReference>
<evidence type="ECO:0000313" key="8">
    <source>
        <dbReference type="EMBL" id="OWF38448.1"/>
    </source>
</evidence>
<feature type="domain" description="FANCI solenoid 4" evidence="5">
    <location>
        <begin position="1043"/>
        <end position="1299"/>
    </location>
</feature>
<evidence type="ECO:0000259" key="7">
    <source>
        <dbReference type="Pfam" id="PF14680"/>
    </source>
</evidence>
<dbReference type="CDD" id="cd11720">
    <property type="entry name" value="FANCI"/>
    <property type="match status" value="1"/>
</dbReference>
<dbReference type="Pfam" id="PF14675">
    <property type="entry name" value="FANCI_S1"/>
    <property type="match status" value="1"/>
</dbReference>
<evidence type="ECO:0000313" key="9">
    <source>
        <dbReference type="Proteomes" id="UP000242188"/>
    </source>
</evidence>
<dbReference type="InterPro" id="IPR029315">
    <property type="entry name" value="FANCI_S2"/>
</dbReference>
<dbReference type="InterPro" id="IPR026171">
    <property type="entry name" value="FANCI"/>
</dbReference>
<evidence type="ECO:0000259" key="5">
    <source>
        <dbReference type="Pfam" id="PF14678"/>
    </source>
</evidence>
<dbReference type="PANTHER" id="PTHR21818:SF0">
    <property type="entry name" value="FANCONI ANEMIA GROUP I PROTEIN"/>
    <property type="match status" value="1"/>
</dbReference>
<feature type="domain" description="FANCI helical" evidence="6">
    <location>
        <begin position="285"/>
        <end position="371"/>
    </location>
</feature>
<dbReference type="Pfam" id="PF14677">
    <property type="entry name" value="FANCI_S3"/>
    <property type="match status" value="1"/>
</dbReference>